<feature type="compositionally biased region" description="Basic and acidic residues" evidence="1">
    <location>
        <begin position="253"/>
        <end position="280"/>
    </location>
</feature>
<dbReference type="KEGG" id="goe:114828445"/>
<keyword evidence="2" id="KW-0732">Signal</keyword>
<evidence type="ECO:0000313" key="4">
    <source>
        <dbReference type="RefSeq" id="XP_028968495.1"/>
    </source>
</evidence>
<proteinExistence type="predicted"/>
<feature type="compositionally biased region" description="Polar residues" evidence="1">
    <location>
        <begin position="340"/>
        <end position="352"/>
    </location>
</feature>
<protein>
    <submittedName>
        <fullName evidence="4">Zinc finger protein 512B-like</fullName>
    </submittedName>
</protein>
<reference evidence="4" key="1">
    <citation type="submission" date="2025-08" db="UniProtKB">
        <authorList>
            <consortium name="RefSeq"/>
        </authorList>
    </citation>
    <scope>IDENTIFICATION</scope>
</reference>
<dbReference type="Proteomes" id="UP000694867">
    <property type="component" value="Unplaced"/>
</dbReference>
<feature type="signal peptide" evidence="2">
    <location>
        <begin position="1"/>
        <end position="22"/>
    </location>
</feature>
<evidence type="ECO:0000313" key="3">
    <source>
        <dbReference type="Proteomes" id="UP000694867"/>
    </source>
</evidence>
<dbReference type="GeneID" id="114828445"/>
<name>A0AAJ7SH21_9ACAR</name>
<gene>
    <name evidence="4" type="primary">LOC114828445</name>
</gene>
<dbReference type="AlphaFoldDB" id="A0AAJ7SH21"/>
<feature type="region of interest" description="Disordered" evidence="1">
    <location>
        <begin position="184"/>
        <end position="203"/>
    </location>
</feature>
<organism evidence="3 4">
    <name type="scientific">Galendromus occidentalis</name>
    <name type="common">western predatory mite</name>
    <dbReference type="NCBI Taxonomy" id="34638"/>
    <lineage>
        <taxon>Eukaryota</taxon>
        <taxon>Metazoa</taxon>
        <taxon>Ecdysozoa</taxon>
        <taxon>Arthropoda</taxon>
        <taxon>Chelicerata</taxon>
        <taxon>Arachnida</taxon>
        <taxon>Acari</taxon>
        <taxon>Parasitiformes</taxon>
        <taxon>Mesostigmata</taxon>
        <taxon>Gamasina</taxon>
        <taxon>Phytoseioidea</taxon>
        <taxon>Phytoseiidae</taxon>
        <taxon>Typhlodrominae</taxon>
        <taxon>Galendromus</taxon>
    </lineage>
</organism>
<sequence length="366" mass="43063">MIPRPHWISFLVIHALFSSVASIWKPESVVKIIRRVVPVAHPVHVYKAVRVPHYYPVYKQVHVPYPVKVPYWIPVTKHVPKIMPIAKIIPLPKIRIVKKYFGIPVPKPYIRHKALPIYKPVPYKRTMYVPKPVKVPHVYPVHIHKVIHVPKPYHVPVTIPIFKPVFVKRHIHVPYPVYVRRKSYHHHPSYGKNRHRSYHYSYGHSKHKPQYAMHVDPGIIEMSHKDRKPASPRPKKPWHNFGKPETSDENEDQADRSPEFDLPSKSHKDSDSRRPQDPPKKFQITEPSFEKVHRRPDLSHHRPQYAAHSMPQAVTQNSPNRKSTPPPEDARPSGVLEFIDSNSSRPQDNKNLWDNMMKKFNWMGRR</sequence>
<evidence type="ECO:0000256" key="2">
    <source>
        <dbReference type="SAM" id="SignalP"/>
    </source>
</evidence>
<feature type="compositionally biased region" description="Polar residues" evidence="1">
    <location>
        <begin position="312"/>
        <end position="323"/>
    </location>
</feature>
<feature type="region of interest" description="Disordered" evidence="1">
    <location>
        <begin position="224"/>
        <end position="354"/>
    </location>
</feature>
<feature type="chain" id="PRO_5042499852" evidence="2">
    <location>
        <begin position="23"/>
        <end position="366"/>
    </location>
</feature>
<dbReference type="RefSeq" id="XP_028968495.1">
    <property type="nucleotide sequence ID" value="XM_029112662.1"/>
</dbReference>
<accession>A0AAJ7SH21</accession>
<feature type="compositionally biased region" description="Basic and acidic residues" evidence="1">
    <location>
        <begin position="288"/>
        <end position="300"/>
    </location>
</feature>
<evidence type="ECO:0000256" key="1">
    <source>
        <dbReference type="SAM" id="MobiDB-lite"/>
    </source>
</evidence>
<keyword evidence="3" id="KW-1185">Reference proteome</keyword>